<organism evidence="3 5">
    <name type="scientific">Eubacterium ventriosum</name>
    <dbReference type="NCBI Taxonomy" id="39496"/>
    <lineage>
        <taxon>Bacteria</taxon>
        <taxon>Bacillati</taxon>
        <taxon>Bacillota</taxon>
        <taxon>Clostridia</taxon>
        <taxon>Eubacteriales</taxon>
        <taxon>Eubacteriaceae</taxon>
        <taxon>Eubacterium</taxon>
    </lineage>
</organism>
<keyword evidence="1" id="KW-0812">Transmembrane</keyword>
<keyword evidence="1" id="KW-0472">Membrane</keyword>
<name>A0A414RCA1_9FIRM</name>
<feature type="transmembrane region" description="Helical" evidence="1">
    <location>
        <begin position="12"/>
        <end position="35"/>
    </location>
</feature>
<sequence length="284" mass="30746">MKGADMKKNKNLILSSFFMFAISLACLITESYAWFSMTGSVEVTGPEFKASAPENLQISNDGNTWASSITVDLYKKDDFKISPASSYTGIDNNIFYTEDINDGGSAKNTNFKVAVTGASKGNEGYYLDVPLWIRTTGDSEVKVAVDVNDTSVTYAKDLDEDGNVSDTQEISKAVRIAFLDTSKDKNALGDNNKPLVYNANPGFVGKVIGNINEDGTGNRVDSSYLTNNTQMLQVPAYSATQTKGAPFVARIWIEGEDPNCVFANGGKSFAISLKFIAIDDNTNN</sequence>
<gene>
    <name evidence="3" type="ORF">DW652_00080</name>
    <name evidence="2" type="ORF">DW944_07900</name>
</gene>
<evidence type="ECO:0000313" key="3">
    <source>
        <dbReference type="EMBL" id="RHF90654.1"/>
    </source>
</evidence>
<protein>
    <submittedName>
        <fullName evidence="3">Uncharacterized protein</fullName>
    </submittedName>
</protein>
<comment type="caution">
    <text evidence="3">The sequence shown here is derived from an EMBL/GenBank/DDBJ whole genome shotgun (WGS) entry which is preliminary data.</text>
</comment>
<dbReference type="Proteomes" id="UP000286186">
    <property type="component" value="Unassembled WGS sequence"/>
</dbReference>
<dbReference type="PROSITE" id="PS51257">
    <property type="entry name" value="PROKAR_LIPOPROTEIN"/>
    <property type="match status" value="1"/>
</dbReference>
<dbReference type="Proteomes" id="UP000284779">
    <property type="component" value="Unassembled WGS sequence"/>
</dbReference>
<keyword evidence="4" id="KW-1185">Reference proteome</keyword>
<dbReference type="AlphaFoldDB" id="A0A414RCA1"/>
<keyword evidence="1" id="KW-1133">Transmembrane helix</keyword>
<dbReference type="EMBL" id="QRHR01000001">
    <property type="protein sequence ID" value="RHF90654.1"/>
    <property type="molecule type" value="Genomic_DNA"/>
</dbReference>
<evidence type="ECO:0000313" key="4">
    <source>
        <dbReference type="Proteomes" id="UP000284779"/>
    </source>
</evidence>
<proteinExistence type="predicted"/>
<evidence type="ECO:0000313" key="2">
    <source>
        <dbReference type="EMBL" id="RHA17984.1"/>
    </source>
</evidence>
<reference evidence="4 5" key="1">
    <citation type="submission" date="2018-08" db="EMBL/GenBank/DDBJ databases">
        <title>A genome reference for cultivated species of the human gut microbiota.</title>
        <authorList>
            <person name="Zou Y."/>
            <person name="Xue W."/>
            <person name="Luo G."/>
        </authorList>
    </citation>
    <scope>NUCLEOTIDE SEQUENCE [LARGE SCALE GENOMIC DNA]</scope>
    <source>
        <strain evidence="3 5">AM23-22</strain>
        <strain evidence="2 4">AM44-11BH</strain>
    </source>
</reference>
<evidence type="ECO:0000256" key="1">
    <source>
        <dbReference type="SAM" id="Phobius"/>
    </source>
</evidence>
<accession>A0A414RCA1</accession>
<evidence type="ECO:0000313" key="5">
    <source>
        <dbReference type="Proteomes" id="UP000286186"/>
    </source>
</evidence>
<dbReference type="EMBL" id="QSFD01000007">
    <property type="protein sequence ID" value="RHA17984.1"/>
    <property type="molecule type" value="Genomic_DNA"/>
</dbReference>